<comment type="caution">
    <text evidence="1">The sequence shown here is derived from an EMBL/GenBank/DDBJ whole genome shotgun (WGS) entry which is preliminary data.</text>
</comment>
<dbReference type="RefSeq" id="WP_039136181.1">
    <property type="nucleotide sequence ID" value="NZ_JSVC01000001.1"/>
</dbReference>
<name>A0A0C1IQ26_9BACT</name>
<evidence type="ECO:0000313" key="2">
    <source>
        <dbReference type="Proteomes" id="UP000031408"/>
    </source>
</evidence>
<accession>A0A0C1IQ26</accession>
<organism evidence="1 2">
    <name type="scientific">Flavihumibacter solisilvae</name>
    <dbReference type="NCBI Taxonomy" id="1349421"/>
    <lineage>
        <taxon>Bacteria</taxon>
        <taxon>Pseudomonadati</taxon>
        <taxon>Bacteroidota</taxon>
        <taxon>Chitinophagia</taxon>
        <taxon>Chitinophagales</taxon>
        <taxon>Chitinophagaceae</taxon>
        <taxon>Flavihumibacter</taxon>
    </lineage>
</organism>
<dbReference type="AlphaFoldDB" id="A0A0C1IQ26"/>
<gene>
    <name evidence="1" type="ORF">OI18_00800</name>
</gene>
<evidence type="ECO:0000313" key="1">
    <source>
        <dbReference type="EMBL" id="KIC96330.1"/>
    </source>
</evidence>
<protein>
    <submittedName>
        <fullName evidence="1">Uncharacterized protein</fullName>
    </submittedName>
</protein>
<dbReference type="EMBL" id="JSVC01000001">
    <property type="protein sequence ID" value="KIC96330.1"/>
    <property type="molecule type" value="Genomic_DNA"/>
</dbReference>
<sequence length="130" mass="14363">MNSVIHTHDDLQHEKNRLEGLLKIQKEQLKTDFGLLKKQLEPASAILRTVGMFTGSRNADGKSNSKPGLLKLGLDLGIDLLLRGTIFNKAGFVTRMAMPVLLRNFSSNVASGKGKGLFQSIKNIFSRKKN</sequence>
<dbReference type="Proteomes" id="UP000031408">
    <property type="component" value="Unassembled WGS sequence"/>
</dbReference>
<keyword evidence="2" id="KW-1185">Reference proteome</keyword>
<dbReference type="OrthoDB" id="709278at2"/>
<proteinExistence type="predicted"/>
<reference evidence="1 2" key="1">
    <citation type="submission" date="2014-11" db="EMBL/GenBank/DDBJ databases">
        <title>Genome sequence of Flavihumibacter solisilvae 3-3.</title>
        <authorList>
            <person name="Zhou G."/>
            <person name="Li M."/>
            <person name="Wang G."/>
        </authorList>
    </citation>
    <scope>NUCLEOTIDE SEQUENCE [LARGE SCALE GENOMIC DNA]</scope>
    <source>
        <strain evidence="1 2">3-3</strain>
    </source>
</reference>